<keyword evidence="4" id="KW-0460">Magnesium</keyword>
<feature type="transmembrane region" description="Helical" evidence="5">
    <location>
        <begin position="30"/>
        <end position="57"/>
    </location>
</feature>
<name>K2MR87_TRYCR</name>
<keyword evidence="8" id="KW-1185">Reference proteome</keyword>
<keyword evidence="3" id="KW-0378">Hydrolase</keyword>
<comment type="cofactor">
    <cofactor evidence="1">
        <name>Mg(2+)</name>
        <dbReference type="ChEBI" id="CHEBI:18420"/>
    </cofactor>
</comment>
<dbReference type="PANTHER" id="PTHR31835:SF1">
    <property type="entry name" value="URIDINE DIPHOSPHATE GLUCOSE PYROPHOSPHATASE NUDT22"/>
    <property type="match status" value="1"/>
</dbReference>
<dbReference type="PANTHER" id="PTHR31835">
    <property type="entry name" value="URIDINE DIPHOSPHATE GLUCOSE PYROPHOSPHATASE"/>
    <property type="match status" value="1"/>
</dbReference>
<evidence type="ECO:0000256" key="5">
    <source>
        <dbReference type="SAM" id="Phobius"/>
    </source>
</evidence>
<dbReference type="GO" id="GO:0052751">
    <property type="term" value="F:GDP-mannose hydrolase activity"/>
    <property type="evidence" value="ECO:0007669"/>
    <property type="project" value="TreeGrafter"/>
</dbReference>
<dbReference type="Gene3D" id="3.90.79.10">
    <property type="entry name" value="Nucleoside Triphosphate Pyrophosphohydrolase"/>
    <property type="match status" value="1"/>
</dbReference>
<evidence type="ECO:0000313" key="7">
    <source>
        <dbReference type="EMBL" id="EKF37833.1"/>
    </source>
</evidence>
<keyword evidence="5" id="KW-0472">Membrane</keyword>
<keyword evidence="5" id="KW-1133">Transmembrane helix</keyword>
<proteinExistence type="predicted"/>
<gene>
    <name evidence="7" type="ORF">MOQ_001965</name>
</gene>
<dbReference type="SUPFAM" id="SSF55811">
    <property type="entry name" value="Nudix"/>
    <property type="match status" value="1"/>
</dbReference>
<evidence type="ECO:0000313" key="8">
    <source>
        <dbReference type="Proteomes" id="UP000007350"/>
    </source>
</evidence>
<dbReference type="EMBL" id="AHKC01008228">
    <property type="protein sequence ID" value="EKF37833.1"/>
    <property type="molecule type" value="Genomic_DNA"/>
</dbReference>
<accession>K2MR87</accession>
<comment type="caution">
    <text evidence="7">The sequence shown here is derived from an EMBL/GenBank/DDBJ whole genome shotgun (WGS) entry which is preliminary data.</text>
</comment>
<keyword evidence="2" id="KW-0479">Metal-binding</keyword>
<keyword evidence="5" id="KW-0812">Transmembrane</keyword>
<dbReference type="InterPro" id="IPR055295">
    <property type="entry name" value="NUDT22/NUDT9-like"/>
</dbReference>
<keyword evidence="6" id="KW-0732">Signal</keyword>
<evidence type="ECO:0000256" key="3">
    <source>
        <dbReference type="ARBA" id="ARBA00022801"/>
    </source>
</evidence>
<feature type="chain" id="PRO_5003863818" description="Nudix hydrolase domain-containing protein" evidence="6">
    <location>
        <begin position="19"/>
        <end position="427"/>
    </location>
</feature>
<evidence type="ECO:0000256" key="2">
    <source>
        <dbReference type="ARBA" id="ARBA00022723"/>
    </source>
</evidence>
<evidence type="ECO:0008006" key="9">
    <source>
        <dbReference type="Google" id="ProtNLM"/>
    </source>
</evidence>
<dbReference type="AlphaFoldDB" id="K2MR87"/>
<dbReference type="InterPro" id="IPR015797">
    <property type="entry name" value="NUDIX_hydrolase-like_dom_sf"/>
</dbReference>
<reference evidence="7 8" key="1">
    <citation type="journal article" date="2012" name="BMC Genomics">
        <title>Comparative genomic analysis of human infective Trypanosoma cruzi lineages with the bat-restricted subspecies T. cruzi marinkellei.</title>
        <authorList>
            <person name="Franzen O."/>
            <person name="Talavera-Lopez C."/>
            <person name="Ochaya S."/>
            <person name="Butler C.E."/>
            <person name="Messenger L.A."/>
            <person name="Lewis M.D."/>
            <person name="Llewellyn M.S."/>
            <person name="Marinkelle C.J."/>
            <person name="Tyler K.M."/>
            <person name="Miles M.A."/>
            <person name="Andersson B."/>
        </authorList>
    </citation>
    <scope>NUCLEOTIDE SEQUENCE [LARGE SCALE GENOMIC DNA]</scope>
    <source>
        <strain evidence="7 8">B7</strain>
    </source>
</reference>
<protein>
    <recommendedName>
        <fullName evidence="9">Nudix hydrolase domain-containing protein</fullName>
    </recommendedName>
</protein>
<evidence type="ECO:0000256" key="6">
    <source>
        <dbReference type="SAM" id="SignalP"/>
    </source>
</evidence>
<organism evidence="7 8">
    <name type="scientific">Trypanosoma cruzi marinkellei</name>
    <dbReference type="NCBI Taxonomy" id="85056"/>
    <lineage>
        <taxon>Eukaryota</taxon>
        <taxon>Discoba</taxon>
        <taxon>Euglenozoa</taxon>
        <taxon>Kinetoplastea</taxon>
        <taxon>Metakinetoplastina</taxon>
        <taxon>Trypanosomatida</taxon>
        <taxon>Trypanosomatidae</taxon>
        <taxon>Trypanosoma</taxon>
        <taxon>Schizotrypanum</taxon>
    </lineage>
</organism>
<evidence type="ECO:0000256" key="1">
    <source>
        <dbReference type="ARBA" id="ARBA00001946"/>
    </source>
</evidence>
<dbReference type="OrthoDB" id="242473at2759"/>
<evidence type="ECO:0000256" key="4">
    <source>
        <dbReference type="ARBA" id="ARBA00022842"/>
    </source>
</evidence>
<dbReference type="GO" id="GO:0046872">
    <property type="term" value="F:metal ion binding"/>
    <property type="evidence" value="ECO:0007669"/>
    <property type="project" value="UniProtKB-KW"/>
</dbReference>
<sequence>MFFPLFLFGPLLLEPCLTLASLVANVYFQYFPPMCLFCFCFCYVYVCMCLFVCAMWLPCLLTSLFSLLISPLTTMTEKFYVEPDIRTNIEHTNPSERRMVDDSGQFEVVFLPGEGAILSPRSIMVTVRCSHNRVEEPSVDRDAIDNTWESLARGSCGGQEMPKGDMYNGLKFRLYDVEQEGDTCHIKLGVTDYKTNIGTTRNIGVYTEVANLRNTTVEDYLANALGVECFTITSDGKGVLFRRSEFVGEYPNYFCFPGGHPEPGELINVQHVESTCGNSLNGGSLIENVTKWFESVNSHVLTRLLFEAATSEVSDELGVDPALCVNKGLIGVMKNTHSRKADACFWIELKQPASEIKACFDLRRGSDAFESVPGSILFVDLDRIRDRESALRFVSEKLEGKLAPPSLACLLWAVNRLRNCPSLGAEK</sequence>
<feature type="signal peptide" evidence="6">
    <location>
        <begin position="1"/>
        <end position="18"/>
    </location>
</feature>
<dbReference type="Proteomes" id="UP000007350">
    <property type="component" value="Unassembled WGS sequence"/>
</dbReference>